<comment type="caution">
    <text evidence="9">The sequence shown here is derived from an EMBL/GenBank/DDBJ whole genome shotgun (WGS) entry which is preliminary data.</text>
</comment>
<gene>
    <name evidence="9" type="ORF">SAMN06295970_113122</name>
</gene>
<name>A0ABY1QEH3_9BURK</name>
<evidence type="ECO:0000256" key="3">
    <source>
        <dbReference type="ARBA" id="ARBA00022679"/>
    </source>
</evidence>
<feature type="signal peptide" evidence="8">
    <location>
        <begin position="1"/>
        <end position="29"/>
    </location>
</feature>
<keyword evidence="3 9" id="KW-0808">Transferase</keyword>
<keyword evidence="10" id="KW-1185">Reference proteome</keyword>
<proteinExistence type="inferred from homology"/>
<dbReference type="Proteomes" id="UP001158049">
    <property type="component" value="Unassembled WGS sequence"/>
</dbReference>
<evidence type="ECO:0000256" key="4">
    <source>
        <dbReference type="ARBA" id="ARBA00022729"/>
    </source>
</evidence>
<protein>
    <submittedName>
        <fullName evidence="9">Palmitoyl transferase</fullName>
    </submittedName>
</protein>
<dbReference type="SUPFAM" id="SSF56925">
    <property type="entry name" value="OMPA-like"/>
    <property type="match status" value="1"/>
</dbReference>
<reference evidence="9 10" key="1">
    <citation type="submission" date="2017-05" db="EMBL/GenBank/DDBJ databases">
        <authorList>
            <person name="Varghese N."/>
            <person name="Submissions S."/>
        </authorList>
    </citation>
    <scope>NUCLEOTIDE SEQUENCE [LARGE SCALE GENOMIC DNA]</scope>
    <source>
        <strain evidence="9 10">DSM 26001</strain>
    </source>
</reference>
<evidence type="ECO:0000313" key="9">
    <source>
        <dbReference type="EMBL" id="SMP68219.1"/>
    </source>
</evidence>
<evidence type="ECO:0000256" key="7">
    <source>
        <dbReference type="ARBA" id="ARBA00023315"/>
    </source>
</evidence>
<keyword evidence="5" id="KW-0472">Membrane</keyword>
<keyword evidence="6" id="KW-0998">Cell outer membrane</keyword>
<evidence type="ECO:0000256" key="2">
    <source>
        <dbReference type="ARBA" id="ARBA00006368"/>
    </source>
</evidence>
<evidence type="ECO:0000256" key="1">
    <source>
        <dbReference type="ARBA" id="ARBA00004442"/>
    </source>
</evidence>
<dbReference type="Pfam" id="PF07017">
    <property type="entry name" value="PagP"/>
    <property type="match status" value="1"/>
</dbReference>
<keyword evidence="4 8" id="KW-0732">Signal</keyword>
<accession>A0ABY1QEH3</accession>
<evidence type="ECO:0000256" key="5">
    <source>
        <dbReference type="ARBA" id="ARBA00023136"/>
    </source>
</evidence>
<dbReference type="InterPro" id="IPR011250">
    <property type="entry name" value="OMP/PagP_B-barrel"/>
</dbReference>
<comment type="similarity">
    <text evidence="2">Belongs to the lipid A palmitoyltransferase family.</text>
</comment>
<sequence length="196" mass="21617">MQLKRLFHPALQSLALTVPLALIPASAHAGAWSTVQDWGNEAVDGFRLIRDQGTPELYLSGYARHGRSTYTKERLDELNEKAWGLGGGWRLRNARGNDDIVYALGISDSHFKPQLMVGYAHEWIYPMGGSGLELGLGYTAILMSRRDYFGGFPFPVALPLASIGSRDIKLRASYVPRLSQHKGNGDVLLLFVSMGI</sequence>
<dbReference type="EMBL" id="FXUL01000013">
    <property type="protein sequence ID" value="SMP68219.1"/>
    <property type="molecule type" value="Genomic_DNA"/>
</dbReference>
<feature type="chain" id="PRO_5046642310" evidence="8">
    <location>
        <begin position="30"/>
        <end position="196"/>
    </location>
</feature>
<dbReference type="GO" id="GO:0016740">
    <property type="term" value="F:transferase activity"/>
    <property type="evidence" value="ECO:0007669"/>
    <property type="project" value="UniProtKB-KW"/>
</dbReference>
<evidence type="ECO:0000256" key="6">
    <source>
        <dbReference type="ARBA" id="ARBA00023237"/>
    </source>
</evidence>
<dbReference type="Gene3D" id="2.40.160.20">
    <property type="match status" value="1"/>
</dbReference>
<evidence type="ECO:0000256" key="8">
    <source>
        <dbReference type="SAM" id="SignalP"/>
    </source>
</evidence>
<organism evidence="9 10">
    <name type="scientific">Noviherbaspirillum suwonense</name>
    <dbReference type="NCBI Taxonomy" id="1224511"/>
    <lineage>
        <taxon>Bacteria</taxon>
        <taxon>Pseudomonadati</taxon>
        <taxon>Pseudomonadota</taxon>
        <taxon>Betaproteobacteria</taxon>
        <taxon>Burkholderiales</taxon>
        <taxon>Oxalobacteraceae</taxon>
        <taxon>Noviherbaspirillum</taxon>
    </lineage>
</organism>
<dbReference type="InterPro" id="IPR009746">
    <property type="entry name" value="LipidA_acyl_PagP"/>
</dbReference>
<keyword evidence="7" id="KW-0012">Acyltransferase</keyword>
<evidence type="ECO:0000313" key="10">
    <source>
        <dbReference type="Proteomes" id="UP001158049"/>
    </source>
</evidence>
<comment type="subcellular location">
    <subcellularLocation>
        <location evidence="1">Cell outer membrane</location>
    </subcellularLocation>
</comment>